<evidence type="ECO:0000313" key="9">
    <source>
        <dbReference type="EMBL" id="KOS13760.1"/>
    </source>
</evidence>
<feature type="compositionally biased region" description="Basic and acidic residues" evidence="8">
    <location>
        <begin position="169"/>
        <end position="178"/>
    </location>
</feature>
<feature type="repeat" description="WD" evidence="7">
    <location>
        <begin position="340"/>
        <end position="381"/>
    </location>
</feature>
<keyword evidence="4" id="KW-0805">Transcription regulation</keyword>
<dbReference type="SUPFAM" id="SSF50978">
    <property type="entry name" value="WD40 repeat-like"/>
    <property type="match status" value="1"/>
</dbReference>
<evidence type="ECO:0000256" key="4">
    <source>
        <dbReference type="ARBA" id="ARBA00023015"/>
    </source>
</evidence>
<evidence type="ECO:0000256" key="6">
    <source>
        <dbReference type="ARBA" id="ARBA00023242"/>
    </source>
</evidence>
<keyword evidence="5" id="KW-0804">Transcription</keyword>
<protein>
    <submittedName>
        <fullName evidence="9">F-box-like wd repeat-containing protein tbl1xr1-like protein</fullName>
    </submittedName>
</protein>
<dbReference type="VEuPathDB" id="FungiDB:Malapachy_1815"/>
<dbReference type="GO" id="GO:0003714">
    <property type="term" value="F:transcription corepressor activity"/>
    <property type="evidence" value="ECO:0007669"/>
    <property type="project" value="InterPro"/>
</dbReference>
<dbReference type="RefSeq" id="XP_017991392.1">
    <property type="nucleotide sequence ID" value="XM_018136313.1"/>
</dbReference>
<dbReference type="PANTHER" id="PTHR22846">
    <property type="entry name" value="WD40 REPEAT PROTEIN"/>
    <property type="match status" value="1"/>
</dbReference>
<evidence type="ECO:0000256" key="1">
    <source>
        <dbReference type="ARBA" id="ARBA00004123"/>
    </source>
</evidence>
<evidence type="ECO:0000256" key="3">
    <source>
        <dbReference type="ARBA" id="ARBA00022737"/>
    </source>
</evidence>
<dbReference type="Pfam" id="PF00400">
    <property type="entry name" value="WD40"/>
    <property type="match status" value="6"/>
</dbReference>
<feature type="compositionally biased region" description="Polar residues" evidence="8">
    <location>
        <begin position="189"/>
        <end position="212"/>
    </location>
</feature>
<keyword evidence="10" id="KW-1185">Reference proteome</keyword>
<dbReference type="PROSITE" id="PS50082">
    <property type="entry name" value="WD_REPEATS_2"/>
    <property type="match status" value="6"/>
</dbReference>
<dbReference type="PANTHER" id="PTHR22846:SF2">
    <property type="entry name" value="F-BOX-LIKE_WD REPEAT-CONTAINING PROTEIN EBI"/>
    <property type="match status" value="1"/>
</dbReference>
<dbReference type="Gene3D" id="1.20.960.30">
    <property type="match status" value="1"/>
</dbReference>
<dbReference type="InterPro" id="IPR001680">
    <property type="entry name" value="WD40_rpt"/>
</dbReference>
<feature type="compositionally biased region" description="Low complexity" evidence="8">
    <location>
        <begin position="141"/>
        <end position="151"/>
    </location>
</feature>
<keyword evidence="2 7" id="KW-0853">WD repeat</keyword>
<dbReference type="InterPro" id="IPR019775">
    <property type="entry name" value="WD40_repeat_CS"/>
</dbReference>
<dbReference type="InterPro" id="IPR036322">
    <property type="entry name" value="WD40_repeat_dom_sf"/>
</dbReference>
<name>A0A0M8MTZ4_9BASI</name>
<dbReference type="InterPro" id="IPR006594">
    <property type="entry name" value="LisH"/>
</dbReference>
<evidence type="ECO:0000256" key="7">
    <source>
        <dbReference type="PROSITE-ProRule" id="PRU00221"/>
    </source>
</evidence>
<dbReference type="FunFam" id="2.130.10.10:FF:000218">
    <property type="entry name" value="WD40 repeat-containing protein HOS15"/>
    <property type="match status" value="1"/>
</dbReference>
<dbReference type="SMART" id="SM00667">
    <property type="entry name" value="LisH"/>
    <property type="match status" value="1"/>
</dbReference>
<dbReference type="GeneID" id="28728188"/>
<dbReference type="AlphaFoldDB" id="A0A0M8MTZ4"/>
<reference evidence="9 10" key="1">
    <citation type="submission" date="2015-07" db="EMBL/GenBank/DDBJ databases">
        <title>Draft Genome Sequence of Malassezia furfur CBS1878 and Malassezia pachydermatis CBS1879.</title>
        <authorList>
            <person name="Triana S."/>
            <person name="Ohm R."/>
            <person name="Gonzalez A."/>
            <person name="DeCock H."/>
            <person name="Restrepo S."/>
            <person name="Celis A."/>
        </authorList>
    </citation>
    <scope>NUCLEOTIDE SEQUENCE [LARGE SCALE GENOMIC DNA]</scope>
    <source>
        <strain evidence="9 10">CBS 1879</strain>
    </source>
</reference>
<dbReference type="GO" id="GO:0006357">
    <property type="term" value="P:regulation of transcription by RNA polymerase II"/>
    <property type="evidence" value="ECO:0007669"/>
    <property type="project" value="TreeGrafter"/>
</dbReference>
<dbReference type="PROSITE" id="PS00678">
    <property type="entry name" value="WD_REPEATS_1"/>
    <property type="match status" value="2"/>
</dbReference>
<gene>
    <name evidence="9" type="ORF">Malapachy_1815</name>
</gene>
<evidence type="ECO:0000256" key="8">
    <source>
        <dbReference type="SAM" id="MobiDB-lite"/>
    </source>
</evidence>
<dbReference type="STRING" id="77020.A0A0M8MTZ4"/>
<dbReference type="Proteomes" id="UP000037751">
    <property type="component" value="Unassembled WGS sequence"/>
</dbReference>
<organism evidence="9 10">
    <name type="scientific">Malassezia pachydermatis</name>
    <dbReference type="NCBI Taxonomy" id="77020"/>
    <lineage>
        <taxon>Eukaryota</taxon>
        <taxon>Fungi</taxon>
        <taxon>Dikarya</taxon>
        <taxon>Basidiomycota</taxon>
        <taxon>Ustilaginomycotina</taxon>
        <taxon>Malasseziomycetes</taxon>
        <taxon>Malasseziales</taxon>
        <taxon>Malasseziaceae</taxon>
        <taxon>Malassezia</taxon>
    </lineage>
</organism>
<feature type="repeat" description="WD" evidence="7">
    <location>
        <begin position="539"/>
        <end position="580"/>
    </location>
</feature>
<dbReference type="OrthoDB" id="10264639at2759"/>
<dbReference type="EMBL" id="LGAV01000005">
    <property type="protein sequence ID" value="KOS13760.1"/>
    <property type="molecule type" value="Genomic_DNA"/>
</dbReference>
<evidence type="ECO:0000313" key="10">
    <source>
        <dbReference type="Proteomes" id="UP000037751"/>
    </source>
</evidence>
<dbReference type="GO" id="GO:0034967">
    <property type="term" value="C:Set3 complex"/>
    <property type="evidence" value="ECO:0007669"/>
    <property type="project" value="TreeGrafter"/>
</dbReference>
<comment type="caution">
    <text evidence="9">The sequence shown here is derived from an EMBL/GenBank/DDBJ whole genome shotgun (WGS) entry which is preliminary data.</text>
</comment>
<dbReference type="PRINTS" id="PR00320">
    <property type="entry name" value="GPROTEINBRPT"/>
</dbReference>
<feature type="compositionally biased region" description="Low complexity" evidence="8">
    <location>
        <begin position="101"/>
        <end position="113"/>
    </location>
</feature>
<dbReference type="SMART" id="SM00320">
    <property type="entry name" value="WD40"/>
    <property type="match status" value="8"/>
</dbReference>
<feature type="region of interest" description="Disordered" evidence="8">
    <location>
        <begin position="78"/>
        <end position="247"/>
    </location>
</feature>
<sequence>MPDGSGSTQFSASEVNLLIYHYLKEAGLHHTCFALRYEARLDDVPASHEPLVEPGQLLRYLHRGLLYTTAERLVQQGQADAQKLSSPDALVSSSREKTEVTPASSKAPATSPSQRRDASSQTPAWPSSTESKKALSETQPSAASNSASLASTNDGQASGKRRGTWDVPSSEKRTKTESDSMDISPSSSTGANTPSRITPPATSENDASTSQSKPKKDSHSRRASSSEHLHGRQSKMEEGPEAIPDANATDLVGHSAEVFVSAWNPTVPSLLASGGGDASVRIWDLTSPSEPPAVCKHMPATQAKNVSTVAWNPDGTLLASGSYDGILRLWTPQGDLHLVLSMHQGPIFAVRWNRKGNMLLTGSGDGTAIVWDVSSGRTRQQFSLHAKNVLDVQWLTGASDSTASHANQNIADMLFATCSDDNQVHLCKLGEPKPIKSWTRHSDEVNAIRFDPSQTLLATASDDGTAHIYAVDSQGNAAAMSNEPLHVLRGHTEEVYAIAWSPSGPGSPHPARPKVLATASFDNTARLWNGETGACLHVIEGHERSVYALAFSPCGRFLATGGIDHRVFVTRVQDGKRVYTYTGGGPIMDLTWHTKGRIPLPDDTSSSTTTTATSTGAHQLAIAQGDKHLVVLDLSTSLS</sequence>
<feature type="repeat" description="WD" evidence="7">
    <location>
        <begin position="488"/>
        <end position="538"/>
    </location>
</feature>
<feature type="repeat" description="WD" evidence="7">
    <location>
        <begin position="299"/>
        <end position="330"/>
    </location>
</feature>
<feature type="repeat" description="WD" evidence="7">
    <location>
        <begin position="251"/>
        <end position="293"/>
    </location>
</feature>
<dbReference type="PROSITE" id="PS50896">
    <property type="entry name" value="LISH"/>
    <property type="match status" value="1"/>
</dbReference>
<keyword evidence="3" id="KW-0677">Repeat</keyword>
<dbReference type="CDD" id="cd00200">
    <property type="entry name" value="WD40"/>
    <property type="match status" value="1"/>
</dbReference>
<comment type="subcellular location">
    <subcellularLocation>
        <location evidence="1">Nucleus</location>
    </subcellularLocation>
</comment>
<dbReference type="Gene3D" id="2.130.10.10">
    <property type="entry name" value="YVTN repeat-like/Quinoprotein amine dehydrogenase"/>
    <property type="match status" value="1"/>
</dbReference>
<keyword evidence="6" id="KW-0539">Nucleus</keyword>
<proteinExistence type="predicted"/>
<dbReference type="Pfam" id="PF08513">
    <property type="entry name" value="LisH"/>
    <property type="match status" value="1"/>
</dbReference>
<dbReference type="InterPro" id="IPR015943">
    <property type="entry name" value="WD40/YVTN_repeat-like_dom_sf"/>
</dbReference>
<dbReference type="PROSITE" id="PS50294">
    <property type="entry name" value="WD_REPEATS_REGION"/>
    <property type="match status" value="5"/>
</dbReference>
<accession>A0A0M8MTZ4</accession>
<feature type="compositionally biased region" description="Polar residues" evidence="8">
    <location>
        <begin position="119"/>
        <end position="129"/>
    </location>
</feature>
<feature type="compositionally biased region" description="Basic and acidic residues" evidence="8">
    <location>
        <begin position="224"/>
        <end position="238"/>
    </location>
</feature>
<evidence type="ECO:0000256" key="5">
    <source>
        <dbReference type="ARBA" id="ARBA00023163"/>
    </source>
</evidence>
<dbReference type="InterPro" id="IPR020472">
    <property type="entry name" value="WD40_PAC1"/>
</dbReference>
<evidence type="ECO:0000256" key="2">
    <source>
        <dbReference type="ARBA" id="ARBA00022574"/>
    </source>
</evidence>
<feature type="repeat" description="WD" evidence="7">
    <location>
        <begin position="438"/>
        <end position="479"/>
    </location>
</feature>
<dbReference type="InterPro" id="IPR045183">
    <property type="entry name" value="Ebi-like"/>
</dbReference>